<organism evidence="1 2">
    <name type="scientific">Candidatus Berkelbacteria bacterium Licking1014_2</name>
    <dbReference type="NCBI Taxonomy" id="2017146"/>
    <lineage>
        <taxon>Bacteria</taxon>
        <taxon>Candidatus Berkelbacteria</taxon>
    </lineage>
</organism>
<accession>A0A554LSJ0</accession>
<evidence type="ECO:0000313" key="1">
    <source>
        <dbReference type="EMBL" id="TSC95842.1"/>
    </source>
</evidence>
<reference evidence="1 2" key="1">
    <citation type="submission" date="2017-07" db="EMBL/GenBank/DDBJ databases">
        <title>Mechanisms for carbon and nitrogen cycling indicate functional differentiation within the Candidate Phyla Radiation.</title>
        <authorList>
            <person name="Danczak R.E."/>
            <person name="Johnston M.D."/>
            <person name="Kenah C."/>
            <person name="Slattery M."/>
            <person name="Wrighton K.C."/>
            <person name="Wilkins M.J."/>
        </authorList>
    </citation>
    <scope>NUCLEOTIDE SEQUENCE [LARGE SCALE GENOMIC DNA]</scope>
    <source>
        <strain evidence="1">Licking1014_2</strain>
    </source>
</reference>
<protein>
    <submittedName>
        <fullName evidence="1">Uncharacterized protein</fullName>
    </submittedName>
</protein>
<name>A0A554LSJ0_9BACT</name>
<proteinExistence type="predicted"/>
<dbReference type="EMBL" id="VMGL01000053">
    <property type="protein sequence ID" value="TSC95842.1"/>
    <property type="molecule type" value="Genomic_DNA"/>
</dbReference>
<evidence type="ECO:0000313" key="2">
    <source>
        <dbReference type="Proteomes" id="UP000318711"/>
    </source>
</evidence>
<sequence>MWLIFSILPRAGGWTDYVDYAGAAINLQNYSQLTISEDDVSNGRTYIQAETKITRTDAAAEPTVSDYSITYHTNKRPNKPVGQ</sequence>
<comment type="caution">
    <text evidence="1">The sequence shown here is derived from an EMBL/GenBank/DDBJ whole genome shotgun (WGS) entry which is preliminary data.</text>
</comment>
<dbReference type="AlphaFoldDB" id="A0A554LSJ0"/>
<gene>
    <name evidence="1" type="ORF">CEN88_420</name>
</gene>
<dbReference type="Proteomes" id="UP000318711">
    <property type="component" value="Unassembled WGS sequence"/>
</dbReference>